<evidence type="ECO:0000256" key="4">
    <source>
        <dbReference type="ARBA" id="ARBA00022692"/>
    </source>
</evidence>
<dbReference type="EMBL" id="CP159218">
    <property type="protein sequence ID" value="XCG62846.1"/>
    <property type="molecule type" value="Genomic_DNA"/>
</dbReference>
<evidence type="ECO:0000256" key="1">
    <source>
        <dbReference type="ARBA" id="ARBA00004651"/>
    </source>
</evidence>
<feature type="transmembrane region" description="Helical" evidence="8">
    <location>
        <begin position="20"/>
        <end position="41"/>
    </location>
</feature>
<dbReference type="Pfam" id="PF09594">
    <property type="entry name" value="GT87"/>
    <property type="match status" value="1"/>
</dbReference>
<evidence type="ECO:0000256" key="3">
    <source>
        <dbReference type="ARBA" id="ARBA00022679"/>
    </source>
</evidence>
<evidence type="ECO:0000256" key="8">
    <source>
        <dbReference type="SAM" id="Phobius"/>
    </source>
</evidence>
<keyword evidence="6 8" id="KW-0472">Membrane</keyword>
<feature type="transmembrane region" description="Helical" evidence="8">
    <location>
        <begin position="349"/>
        <end position="368"/>
    </location>
</feature>
<feature type="transmembrane region" description="Helical" evidence="8">
    <location>
        <begin position="178"/>
        <end position="200"/>
    </location>
</feature>
<evidence type="ECO:0000256" key="6">
    <source>
        <dbReference type="ARBA" id="ARBA00023136"/>
    </source>
</evidence>
<reference evidence="9" key="1">
    <citation type="submission" date="2024-05" db="EMBL/GenBank/DDBJ databases">
        <authorList>
            <person name="Cai S.Y."/>
            <person name="Jin L.M."/>
            <person name="Li H.R."/>
        </authorList>
    </citation>
    <scope>NUCLEOTIDE SEQUENCE</scope>
    <source>
        <strain evidence="9">A5-74</strain>
    </source>
</reference>
<evidence type="ECO:0000256" key="2">
    <source>
        <dbReference type="ARBA" id="ARBA00022475"/>
    </source>
</evidence>
<comment type="subcellular location">
    <subcellularLocation>
        <location evidence="1">Cell membrane</location>
        <topology evidence="1">Multi-pass membrane protein</topology>
    </subcellularLocation>
</comment>
<protein>
    <submittedName>
        <fullName evidence="9">Glycosyltransferase 87 family protein</fullName>
    </submittedName>
</protein>
<evidence type="ECO:0000256" key="5">
    <source>
        <dbReference type="ARBA" id="ARBA00022989"/>
    </source>
</evidence>
<feature type="transmembrane region" description="Helical" evidence="8">
    <location>
        <begin position="296"/>
        <end position="314"/>
    </location>
</feature>
<dbReference type="AlphaFoldDB" id="A0AAU8DM51"/>
<sequence>MIDPHAATARLWYRSPGRLVVAFIAACAMSVLVALTASTWLHQFDLRIYFDAIAWWHRGNDVYSYSQPDALMGSLGFTYPPFAAVVLWPIGWMTFPALQIVMLALIVVCGAACVALVIARTALIRGRSLAAAVLVATPLAFTLEPWRQNLSLGQINLVLAALITVDLLRVSVHRPRWTGMGIGLAMALKITPGVFLLPLLATRRWRALAVAVGTAAVATSLAALVLPSASWRFFTDYLWDTARVGDVSNIQNQSVRGWISRVIPDQLVQAILWAVVSVVVVLLALGAVVRTEARSAPVATLAVTGLAGILVAPVSWMHHAVWVMPALACLVQRFLEIRRTTGQPADRRLVLALVISGVIVWCLHPGTYLSPDTDYASAGLGIRLLSGLPVLWCLVFLVVARLRPELLAARPAATSGAGTR</sequence>
<feature type="transmembrane region" description="Helical" evidence="8">
    <location>
        <begin position="97"/>
        <end position="118"/>
    </location>
</feature>
<feature type="transmembrane region" description="Helical" evidence="8">
    <location>
        <begin position="207"/>
        <end position="229"/>
    </location>
</feature>
<comment type="similarity">
    <text evidence="7">Belongs to the glycosyltransferase 87 family.</text>
</comment>
<dbReference type="GO" id="GO:0005886">
    <property type="term" value="C:plasma membrane"/>
    <property type="evidence" value="ECO:0007669"/>
    <property type="project" value="UniProtKB-SubCell"/>
</dbReference>
<name>A0AAU8DM51_9ACTN</name>
<evidence type="ECO:0000256" key="7">
    <source>
        <dbReference type="ARBA" id="ARBA00024033"/>
    </source>
</evidence>
<feature type="transmembrane region" description="Helical" evidence="8">
    <location>
        <begin position="124"/>
        <end position="143"/>
    </location>
</feature>
<feature type="transmembrane region" description="Helical" evidence="8">
    <location>
        <begin position="270"/>
        <end position="289"/>
    </location>
</feature>
<dbReference type="RefSeq" id="WP_353648461.1">
    <property type="nucleotide sequence ID" value="NZ_CP159218.1"/>
</dbReference>
<feature type="transmembrane region" description="Helical" evidence="8">
    <location>
        <begin position="70"/>
        <end position="90"/>
    </location>
</feature>
<feature type="transmembrane region" description="Helical" evidence="8">
    <location>
        <begin position="155"/>
        <end position="172"/>
    </location>
</feature>
<proteinExistence type="inferred from homology"/>
<organism evidence="9">
    <name type="scientific">Nakamurella sp. A5-74</name>
    <dbReference type="NCBI Taxonomy" id="3158264"/>
    <lineage>
        <taxon>Bacteria</taxon>
        <taxon>Bacillati</taxon>
        <taxon>Actinomycetota</taxon>
        <taxon>Actinomycetes</taxon>
        <taxon>Nakamurellales</taxon>
        <taxon>Nakamurellaceae</taxon>
        <taxon>Nakamurella</taxon>
    </lineage>
</organism>
<keyword evidence="3" id="KW-0808">Transferase</keyword>
<keyword evidence="2" id="KW-1003">Cell membrane</keyword>
<feature type="transmembrane region" description="Helical" evidence="8">
    <location>
        <begin position="380"/>
        <end position="400"/>
    </location>
</feature>
<accession>A0AAU8DM51</accession>
<dbReference type="GO" id="GO:0016758">
    <property type="term" value="F:hexosyltransferase activity"/>
    <property type="evidence" value="ECO:0007669"/>
    <property type="project" value="InterPro"/>
</dbReference>
<keyword evidence="4 8" id="KW-0812">Transmembrane</keyword>
<dbReference type="InterPro" id="IPR018584">
    <property type="entry name" value="GT87"/>
</dbReference>
<evidence type="ECO:0000313" key="9">
    <source>
        <dbReference type="EMBL" id="XCG62846.1"/>
    </source>
</evidence>
<gene>
    <name evidence="9" type="ORF">ABLG96_16720</name>
</gene>
<feature type="transmembrane region" description="Helical" evidence="8">
    <location>
        <begin position="320"/>
        <end position="337"/>
    </location>
</feature>
<keyword evidence="5 8" id="KW-1133">Transmembrane helix</keyword>